<protein>
    <submittedName>
        <fullName evidence="2">Transposase IS200 like protein</fullName>
    </submittedName>
</protein>
<dbReference type="NCBIfam" id="NF047646">
    <property type="entry name" value="REP_Tyr_transpos"/>
    <property type="match status" value="1"/>
</dbReference>
<dbReference type="EMBL" id="LNYK01000033">
    <property type="protein sequence ID" value="KTD19868.1"/>
    <property type="molecule type" value="Genomic_DNA"/>
</dbReference>
<dbReference type="GO" id="GO:0006313">
    <property type="term" value="P:DNA transposition"/>
    <property type="evidence" value="ECO:0007669"/>
    <property type="project" value="InterPro"/>
</dbReference>
<dbReference type="GO" id="GO:0043565">
    <property type="term" value="F:sequence-specific DNA binding"/>
    <property type="evidence" value="ECO:0007669"/>
    <property type="project" value="TreeGrafter"/>
</dbReference>
<organism evidence="2 3">
    <name type="scientific">Legionella londiniensis</name>
    <dbReference type="NCBI Taxonomy" id="45068"/>
    <lineage>
        <taxon>Bacteria</taxon>
        <taxon>Pseudomonadati</taxon>
        <taxon>Pseudomonadota</taxon>
        <taxon>Gammaproteobacteria</taxon>
        <taxon>Legionellales</taxon>
        <taxon>Legionellaceae</taxon>
        <taxon>Legionella</taxon>
    </lineage>
</organism>
<feature type="domain" description="Transposase IS200-like" evidence="1">
    <location>
        <begin position="9"/>
        <end position="131"/>
    </location>
</feature>
<dbReference type="SMART" id="SM01321">
    <property type="entry name" value="Y1_Tnp"/>
    <property type="match status" value="1"/>
</dbReference>
<evidence type="ECO:0000313" key="2">
    <source>
        <dbReference type="EMBL" id="KTD19868.1"/>
    </source>
</evidence>
<proteinExistence type="predicted"/>
<evidence type="ECO:0000259" key="1">
    <source>
        <dbReference type="SMART" id="SM01321"/>
    </source>
</evidence>
<dbReference type="InterPro" id="IPR052715">
    <property type="entry name" value="RAYT_transposase"/>
</dbReference>
<name>A0A0W0VIB0_9GAMM</name>
<accession>A0A0W0VIB0</accession>
<dbReference type="Pfam" id="PF01797">
    <property type="entry name" value="Y1_Tnp"/>
    <property type="match status" value="1"/>
</dbReference>
<keyword evidence="3" id="KW-1185">Reference proteome</keyword>
<dbReference type="RefSeq" id="WP_058530000.1">
    <property type="nucleotide sequence ID" value="NZ_CAAAHZ010000011.1"/>
</dbReference>
<dbReference type="InterPro" id="IPR036515">
    <property type="entry name" value="Transposase_17_sf"/>
</dbReference>
<dbReference type="OrthoDB" id="9794403at2"/>
<dbReference type="InterPro" id="IPR002686">
    <property type="entry name" value="Transposase_17"/>
</dbReference>
<gene>
    <name evidence="2" type="ORF">Llon_2040</name>
</gene>
<dbReference type="AlphaFoldDB" id="A0A0W0VIB0"/>
<dbReference type="SUPFAM" id="SSF143422">
    <property type="entry name" value="Transposase IS200-like"/>
    <property type="match status" value="1"/>
</dbReference>
<dbReference type="PANTHER" id="PTHR36966">
    <property type="entry name" value="REP-ASSOCIATED TYROSINE TRANSPOSASE"/>
    <property type="match status" value="1"/>
</dbReference>
<evidence type="ECO:0000313" key="3">
    <source>
        <dbReference type="Proteomes" id="UP000054997"/>
    </source>
</evidence>
<dbReference type="GO" id="GO:0004803">
    <property type="term" value="F:transposase activity"/>
    <property type="evidence" value="ECO:0007669"/>
    <property type="project" value="InterPro"/>
</dbReference>
<sequence length="177" mass="21328">MVHYRRNFMPGGLYFFTVALQNRKSNLLVEQIDLLKDAFRAVKRTYPFQIKSYVILPDHLHMVWKLPEGDSNYSGRWQRIKGIFSKSINQCGIPLAKTSHNEYRLWQRRFWEHTIKDWLDFENHVNYIHYNPIKHGLVKHLRDWPYSSFHYFVQQSLLNENWAGSCMEDRESSSFGE</sequence>
<dbReference type="Proteomes" id="UP000054997">
    <property type="component" value="Unassembled WGS sequence"/>
</dbReference>
<reference evidence="2" key="1">
    <citation type="submission" date="2015-11" db="EMBL/GenBank/DDBJ databases">
        <title>Genomic analysis of 38 Legionella species identifies large and diverse effector repertoires.</title>
        <authorList>
            <person name="Burstein D."/>
            <person name="Amaro F."/>
            <person name="Zusman T."/>
            <person name="Lifshitz Z."/>
            <person name="Cohen O."/>
            <person name="Gilbert J.A."/>
            <person name="Pupko T."/>
            <person name="Shuman H.A."/>
            <person name="Segal G."/>
        </authorList>
    </citation>
    <scope>NUCLEOTIDE SEQUENCE [LARGE SCALE GENOMIC DNA]</scope>
    <source>
        <strain evidence="2">ATCC 49505</strain>
    </source>
</reference>
<dbReference type="PANTHER" id="PTHR36966:SF1">
    <property type="entry name" value="REP-ASSOCIATED TYROSINE TRANSPOSASE"/>
    <property type="match status" value="1"/>
</dbReference>
<dbReference type="Gene3D" id="3.30.70.1290">
    <property type="entry name" value="Transposase IS200-like"/>
    <property type="match status" value="1"/>
</dbReference>
<dbReference type="PATRIC" id="fig|45068.5.peg.2222"/>
<comment type="caution">
    <text evidence="2">The sequence shown here is derived from an EMBL/GenBank/DDBJ whole genome shotgun (WGS) entry which is preliminary data.</text>
</comment>